<dbReference type="PANTHER" id="PTHR42760">
    <property type="entry name" value="SHORT-CHAIN DEHYDROGENASES/REDUCTASES FAMILY MEMBER"/>
    <property type="match status" value="1"/>
</dbReference>
<proteinExistence type="inferred from homology"/>
<name>A0A841I0Y6_9DEIO</name>
<dbReference type="AlphaFoldDB" id="A0A841I0Y6"/>
<dbReference type="PRINTS" id="PR00081">
    <property type="entry name" value="GDHRDH"/>
</dbReference>
<keyword evidence="3" id="KW-1185">Reference proteome</keyword>
<dbReference type="Proteomes" id="UP000569951">
    <property type="component" value="Unassembled WGS sequence"/>
</dbReference>
<sequence length="230" mass="23629">MEERLHGRKIIVTGAGGALATAVNRALHRAGAELVLVDHGDNARRAVQALGAGVAVTADLGTPEGARVLEAHAEGAYGLVHTVGGFASSPVLEAPPEQLRALFVLNFDTLFHAVRAVVPAMVRAGAGRVIGVSAGQAYRGEGKNAALYTASKSAVAALLRSLDAELAGTGVGAGVLYPMGTIDTPANRAAMPGSDPERWIDPGELARAALFMLSAPEQGRVRELAVHPPR</sequence>
<gene>
    <name evidence="2" type="ORF">HNR42_002778</name>
</gene>
<dbReference type="InterPro" id="IPR002347">
    <property type="entry name" value="SDR_fam"/>
</dbReference>
<evidence type="ECO:0000256" key="1">
    <source>
        <dbReference type="ARBA" id="ARBA00006484"/>
    </source>
</evidence>
<comment type="similarity">
    <text evidence="1">Belongs to the short-chain dehydrogenases/reductases (SDR) family.</text>
</comment>
<dbReference type="InterPro" id="IPR036291">
    <property type="entry name" value="NAD(P)-bd_dom_sf"/>
</dbReference>
<dbReference type="CDD" id="cd05233">
    <property type="entry name" value="SDR_c"/>
    <property type="match status" value="1"/>
</dbReference>
<dbReference type="Pfam" id="PF00106">
    <property type="entry name" value="adh_short"/>
    <property type="match status" value="1"/>
</dbReference>
<reference evidence="2 3" key="1">
    <citation type="submission" date="2020-08" db="EMBL/GenBank/DDBJ databases">
        <title>Genomic Encyclopedia of Type Strains, Phase IV (KMG-IV): sequencing the most valuable type-strain genomes for metagenomic binning, comparative biology and taxonomic classification.</title>
        <authorList>
            <person name="Goeker M."/>
        </authorList>
    </citation>
    <scope>NUCLEOTIDE SEQUENCE [LARGE SCALE GENOMIC DNA]</scope>
    <source>
        <strain evidence="2 3">DSM 21458</strain>
    </source>
</reference>
<dbReference type="GO" id="GO:0016616">
    <property type="term" value="F:oxidoreductase activity, acting on the CH-OH group of donors, NAD or NADP as acceptor"/>
    <property type="evidence" value="ECO:0007669"/>
    <property type="project" value="TreeGrafter"/>
</dbReference>
<organism evidence="2 3">
    <name type="scientific">Deinobacterium chartae</name>
    <dbReference type="NCBI Taxonomy" id="521158"/>
    <lineage>
        <taxon>Bacteria</taxon>
        <taxon>Thermotogati</taxon>
        <taxon>Deinococcota</taxon>
        <taxon>Deinococci</taxon>
        <taxon>Deinococcales</taxon>
        <taxon>Deinococcaceae</taxon>
        <taxon>Deinobacterium</taxon>
    </lineage>
</organism>
<comment type="caution">
    <text evidence="2">The sequence shown here is derived from an EMBL/GenBank/DDBJ whole genome shotgun (WGS) entry which is preliminary data.</text>
</comment>
<evidence type="ECO:0000313" key="3">
    <source>
        <dbReference type="Proteomes" id="UP000569951"/>
    </source>
</evidence>
<protein>
    <submittedName>
        <fullName evidence="2">NAD(P)-dependent dehydrogenase (Short-subunit alcohol dehydrogenase family)</fullName>
    </submittedName>
</protein>
<dbReference type="EMBL" id="JACHHG010000011">
    <property type="protein sequence ID" value="MBB6099337.1"/>
    <property type="molecule type" value="Genomic_DNA"/>
</dbReference>
<accession>A0A841I0Y6</accession>
<dbReference type="PANTHER" id="PTHR42760:SF135">
    <property type="entry name" value="BLL7886 PROTEIN"/>
    <property type="match status" value="1"/>
</dbReference>
<dbReference type="GO" id="GO:0030497">
    <property type="term" value="P:fatty acid elongation"/>
    <property type="evidence" value="ECO:0007669"/>
    <property type="project" value="TreeGrafter"/>
</dbReference>
<dbReference type="Gene3D" id="3.40.50.720">
    <property type="entry name" value="NAD(P)-binding Rossmann-like Domain"/>
    <property type="match status" value="1"/>
</dbReference>
<dbReference type="SUPFAM" id="SSF51735">
    <property type="entry name" value="NAD(P)-binding Rossmann-fold domains"/>
    <property type="match status" value="1"/>
</dbReference>
<dbReference type="RefSeq" id="WP_183988094.1">
    <property type="nucleotide sequence ID" value="NZ_JACHHG010000011.1"/>
</dbReference>
<evidence type="ECO:0000313" key="2">
    <source>
        <dbReference type="EMBL" id="MBB6099337.1"/>
    </source>
</evidence>